<evidence type="ECO:0000256" key="5">
    <source>
        <dbReference type="ARBA" id="ARBA00049360"/>
    </source>
</evidence>
<organism evidence="8 9">
    <name type="scientific">Enterococcus casseliflavus</name>
    <name type="common">Enterococcus flavescens</name>
    <dbReference type="NCBI Taxonomy" id="37734"/>
    <lineage>
        <taxon>Bacteria</taxon>
        <taxon>Bacillati</taxon>
        <taxon>Bacillota</taxon>
        <taxon>Bacilli</taxon>
        <taxon>Lactobacillales</taxon>
        <taxon>Enterococcaceae</taxon>
        <taxon>Enterococcus</taxon>
    </lineage>
</organism>
<reference evidence="8 9" key="1">
    <citation type="submission" date="2018-08" db="EMBL/GenBank/DDBJ databases">
        <title>A genome reference for cultivated species of the human gut microbiota.</title>
        <authorList>
            <person name="Zou Y."/>
            <person name="Xue W."/>
            <person name="Luo G."/>
        </authorList>
    </citation>
    <scope>NUCLEOTIDE SEQUENCE [LARGE SCALE GENOMIC DNA]</scope>
    <source>
        <strain evidence="8 9">AF48-16</strain>
    </source>
</reference>
<dbReference type="InterPro" id="IPR003593">
    <property type="entry name" value="AAA+_ATPase"/>
</dbReference>
<comment type="caution">
    <text evidence="8">The sequence shown here is derived from an EMBL/GenBank/DDBJ whole genome shotgun (WGS) entry which is preliminary data.</text>
</comment>
<evidence type="ECO:0000313" key="9">
    <source>
        <dbReference type="Proteomes" id="UP000286288"/>
    </source>
</evidence>
<dbReference type="GO" id="GO:0016887">
    <property type="term" value="F:ATP hydrolysis activity"/>
    <property type="evidence" value="ECO:0007669"/>
    <property type="project" value="InterPro"/>
</dbReference>
<dbReference type="GO" id="GO:0005524">
    <property type="term" value="F:ATP binding"/>
    <property type="evidence" value="ECO:0007669"/>
    <property type="project" value="UniProtKB-KW"/>
</dbReference>
<protein>
    <submittedName>
        <fullName evidence="8">ATP-binding cassette domain-containing protein</fullName>
    </submittedName>
</protein>
<dbReference type="FunFam" id="3.40.50.300:FF:000056">
    <property type="entry name" value="Cell division ATP-binding protein FtsE"/>
    <property type="match status" value="1"/>
</dbReference>
<dbReference type="PROSITE" id="PS00211">
    <property type="entry name" value="ABC_TRANSPORTER_1"/>
    <property type="match status" value="1"/>
</dbReference>
<name>A0A415EV80_ENTCA</name>
<sequence>MIRLTKVSKKFSNGTLALADISVAIPQGEFIYVVGPSGAGKSTLFKLLLKEEELSAGSIQVGNVLLEQLKDRHLYMIRRQVGIVGQEDLLLPYLTVAKNVDYALQVLGTPRKLRQEKTAKALQLVGMFPQKDHYPEELSVGQRKKVAIARAIVTEPAVLIADEPTANLDAKSAVEVMKLLLRINQVGATILLATHDSTMVNTVRNRVVELQNGRLVRDEYQGGYTRFVDPKDTYVW</sequence>
<comment type="function">
    <text evidence="6">Part of the ABC transporter FtsEX involved in cellular division. Has ATPase activity. Essential for cell division and viability.</text>
</comment>
<evidence type="ECO:0000256" key="6">
    <source>
        <dbReference type="ARBA" id="ARBA00055994"/>
    </source>
</evidence>
<dbReference type="Pfam" id="PF00005">
    <property type="entry name" value="ABC_tran"/>
    <property type="match status" value="1"/>
</dbReference>
<dbReference type="GO" id="GO:0005886">
    <property type="term" value="C:plasma membrane"/>
    <property type="evidence" value="ECO:0007669"/>
    <property type="project" value="UniProtKB-ARBA"/>
</dbReference>
<comment type="catalytic activity">
    <reaction evidence="5">
        <text>ATP + H2O = ADP + phosphate + H(+)</text>
        <dbReference type="Rhea" id="RHEA:13065"/>
        <dbReference type="ChEBI" id="CHEBI:15377"/>
        <dbReference type="ChEBI" id="CHEBI:15378"/>
        <dbReference type="ChEBI" id="CHEBI:30616"/>
        <dbReference type="ChEBI" id="CHEBI:43474"/>
        <dbReference type="ChEBI" id="CHEBI:456216"/>
    </reaction>
</comment>
<dbReference type="InterPro" id="IPR015854">
    <property type="entry name" value="ABC_transpr_LolD-like"/>
</dbReference>
<keyword evidence="4 8" id="KW-0067">ATP-binding</keyword>
<gene>
    <name evidence="8" type="ORF">DW084_04800</name>
</gene>
<dbReference type="PROSITE" id="PS50893">
    <property type="entry name" value="ABC_TRANSPORTER_2"/>
    <property type="match status" value="1"/>
</dbReference>
<dbReference type="InterPro" id="IPR027417">
    <property type="entry name" value="P-loop_NTPase"/>
</dbReference>
<accession>A0A415EV80</accession>
<dbReference type="GO" id="GO:0022857">
    <property type="term" value="F:transmembrane transporter activity"/>
    <property type="evidence" value="ECO:0007669"/>
    <property type="project" value="TreeGrafter"/>
</dbReference>
<dbReference type="InterPro" id="IPR003439">
    <property type="entry name" value="ABC_transporter-like_ATP-bd"/>
</dbReference>
<dbReference type="PANTHER" id="PTHR24220">
    <property type="entry name" value="IMPORT ATP-BINDING PROTEIN"/>
    <property type="match status" value="1"/>
</dbReference>
<proteinExistence type="inferred from homology"/>
<dbReference type="InterPro" id="IPR017871">
    <property type="entry name" value="ABC_transporter-like_CS"/>
</dbReference>
<evidence type="ECO:0000313" key="8">
    <source>
        <dbReference type="EMBL" id="RHK07196.1"/>
    </source>
</evidence>
<evidence type="ECO:0000256" key="1">
    <source>
        <dbReference type="ARBA" id="ARBA00005417"/>
    </source>
</evidence>
<keyword evidence="2" id="KW-0813">Transport</keyword>
<keyword evidence="3" id="KW-0547">Nucleotide-binding</keyword>
<dbReference type="EMBL" id="QRMZ01000005">
    <property type="protein sequence ID" value="RHK07196.1"/>
    <property type="molecule type" value="Genomic_DNA"/>
</dbReference>
<dbReference type="PANTHER" id="PTHR24220:SF470">
    <property type="entry name" value="CELL DIVISION ATP-BINDING PROTEIN FTSE"/>
    <property type="match status" value="1"/>
</dbReference>
<evidence type="ECO:0000256" key="4">
    <source>
        <dbReference type="ARBA" id="ARBA00022840"/>
    </source>
</evidence>
<dbReference type="SUPFAM" id="SSF52540">
    <property type="entry name" value="P-loop containing nucleoside triphosphate hydrolases"/>
    <property type="match status" value="1"/>
</dbReference>
<dbReference type="Gene3D" id="3.40.50.300">
    <property type="entry name" value="P-loop containing nucleotide triphosphate hydrolases"/>
    <property type="match status" value="1"/>
</dbReference>
<comment type="similarity">
    <text evidence="1">Belongs to the ABC transporter superfamily.</text>
</comment>
<evidence type="ECO:0000259" key="7">
    <source>
        <dbReference type="PROSITE" id="PS50893"/>
    </source>
</evidence>
<dbReference type="SMART" id="SM00382">
    <property type="entry name" value="AAA"/>
    <property type="match status" value="1"/>
</dbReference>
<evidence type="ECO:0000256" key="2">
    <source>
        <dbReference type="ARBA" id="ARBA00022448"/>
    </source>
</evidence>
<dbReference type="Proteomes" id="UP000286288">
    <property type="component" value="Unassembled WGS sequence"/>
</dbReference>
<feature type="domain" description="ABC transporter" evidence="7">
    <location>
        <begin position="2"/>
        <end position="235"/>
    </location>
</feature>
<dbReference type="AlphaFoldDB" id="A0A415EV80"/>
<evidence type="ECO:0000256" key="3">
    <source>
        <dbReference type="ARBA" id="ARBA00022741"/>
    </source>
</evidence>